<gene>
    <name evidence="1" type="ORF">OEZ85_011202</name>
</gene>
<organism evidence="1 2">
    <name type="scientific">Tetradesmus obliquus</name>
    <name type="common">Green alga</name>
    <name type="synonym">Acutodesmus obliquus</name>
    <dbReference type="NCBI Taxonomy" id="3088"/>
    <lineage>
        <taxon>Eukaryota</taxon>
        <taxon>Viridiplantae</taxon>
        <taxon>Chlorophyta</taxon>
        <taxon>core chlorophytes</taxon>
        <taxon>Chlorophyceae</taxon>
        <taxon>CS clade</taxon>
        <taxon>Sphaeropleales</taxon>
        <taxon>Scenedesmaceae</taxon>
        <taxon>Tetradesmus</taxon>
    </lineage>
</organism>
<reference evidence="1 2" key="1">
    <citation type="submission" date="2023-05" db="EMBL/GenBank/DDBJ databases">
        <title>A 100% complete, gapless, phased diploid assembly of the Scenedesmus obliquus UTEX 3031 genome.</title>
        <authorList>
            <person name="Biondi T.C."/>
            <person name="Hanschen E.R."/>
            <person name="Kwon T."/>
            <person name="Eng W."/>
            <person name="Kruse C.P.S."/>
            <person name="Koehler S.I."/>
            <person name="Kunde Y."/>
            <person name="Gleasner C.D."/>
            <person name="You Mak K.T."/>
            <person name="Polle J."/>
            <person name="Hovde B.T."/>
            <person name="Starkenburg S.R."/>
        </authorList>
    </citation>
    <scope>NUCLEOTIDE SEQUENCE [LARGE SCALE GENOMIC DNA]</scope>
    <source>
        <strain evidence="1 2">DOE0152z</strain>
    </source>
</reference>
<evidence type="ECO:0008006" key="3">
    <source>
        <dbReference type="Google" id="ProtNLM"/>
    </source>
</evidence>
<proteinExistence type="predicted"/>
<evidence type="ECO:0000313" key="2">
    <source>
        <dbReference type="Proteomes" id="UP001244341"/>
    </source>
</evidence>
<accession>A0ABY8TPK2</accession>
<dbReference type="Proteomes" id="UP001244341">
    <property type="component" value="Chromosome 2b"/>
</dbReference>
<protein>
    <recommendedName>
        <fullName evidence="3">Zinc finger PHD-type domain-containing protein</fullName>
    </recommendedName>
</protein>
<evidence type="ECO:0000313" key="1">
    <source>
        <dbReference type="EMBL" id="WIA11050.1"/>
    </source>
</evidence>
<dbReference type="EMBL" id="CP126209">
    <property type="protein sequence ID" value="WIA11050.1"/>
    <property type="molecule type" value="Genomic_DNA"/>
</dbReference>
<keyword evidence="2" id="KW-1185">Reference proteome</keyword>
<sequence length="144" mass="16304">MPEVAEQQSNNDWYKLESKCIYCKKNDFCSGYGPRTLVICSCCNNLGTHVECLQKHTGNTLTQEFLDSGTDWFCSTVSAYFESHNGKRLPLRGESGEYSLEVVRHDSANREQQRGVGAWEYSLEVVRHDPANRGESASHLLSYT</sequence>
<name>A0ABY8TPK2_TETOB</name>